<dbReference type="Pfam" id="PF04114">
    <property type="entry name" value="Gaa1"/>
    <property type="match status" value="1"/>
</dbReference>
<dbReference type="PANTHER" id="PTHR13304:SF0">
    <property type="entry name" value="GLYCOSYLPHOSPHATIDYLINOSITOL ANCHOR ATTACHMENT 1 PROTEIN"/>
    <property type="match status" value="1"/>
</dbReference>
<keyword evidence="3" id="KW-1185">Reference proteome</keyword>
<reference evidence="2" key="1">
    <citation type="submission" date="2020-05" db="UniProtKB">
        <authorList>
            <consortium name="EnsemblMetazoa"/>
        </authorList>
    </citation>
    <scope>IDENTIFICATION</scope>
    <source>
        <strain evidence="2">TTRI</strain>
    </source>
</reference>
<dbReference type="PANTHER" id="PTHR13304">
    <property type="entry name" value="GLYCOSYLPHOSPHATIDYLINOSITOL ANCHOR ATTACHMENT 1 PROTEIN"/>
    <property type="match status" value="1"/>
</dbReference>
<feature type="transmembrane region" description="Helical" evidence="1">
    <location>
        <begin position="563"/>
        <end position="585"/>
    </location>
</feature>
<dbReference type="GO" id="GO:0042765">
    <property type="term" value="C:GPI-anchor transamidase complex"/>
    <property type="evidence" value="ECO:0007669"/>
    <property type="project" value="InterPro"/>
</dbReference>
<sequence length="658" mass="74547">MGILSDPSLTPQNKFGKFLSKHHAKICWLCYIASIIWFLCLAYPDFNQSTYLSENALSPGLVYPEIKQDSNRLMQLYMEKLQREREQYKTITPYAWISHEMKEIGLEVYVHNYTLIYPFAEGKIFQGKNVYGILRAPRTSSTEGIVFSAPYRLPSSVHNEVTASVPVLLAFAEFARKKNYWAKDLIFLVTEHEQLGMEAFLSAYFSEDPTKSKHLQYGYLPGRAGALQAAINLEIQDLNIGICIIAEFIDVKIEGLNGQLPNLDLFNVVQRITAREGITSGYKHTTLKKRRSHHSTLQNNVKNMLSMLLTQSTGVPNGNHGLFHRHRIEALTLEGVRRHTNGAHSYNGLALLKTIEGISRSLNNLLEKFHQSYFFYILIHNDRFVSIGDYMPCMILLVFPLFVKAFLLWLMANGDAVFDNEDDFEVEEENAELTAFIETSDSGQTSALTITIYICMLGSMYCHGPVLDFLVINLNRQGLNTPQSISLLMGLWVLIALMLPFLYKLSEKSLHELHFACLIVLGLTLAVVGLLNFALAFLLGIISAPLAIHMPIKECKSFRKNLSIVYCLLLNPLILVYTIVLILTIRQFPELTASGLLIKSVVATMDGITYSLMDNLIYGNWLYTVAIFILLPLWCGFWTVVLRARVSDQIVTIQKKLK</sequence>
<keyword evidence="1" id="KW-0812">Transmembrane</keyword>
<dbReference type="STRING" id="7395.A0A1A9UE14"/>
<feature type="transmembrane region" description="Helical" evidence="1">
    <location>
        <begin position="515"/>
        <end position="542"/>
    </location>
</feature>
<dbReference type="InterPro" id="IPR007246">
    <property type="entry name" value="Gaa1"/>
</dbReference>
<name>A0A1A9UE14_GLOAU</name>
<evidence type="ECO:0000256" key="1">
    <source>
        <dbReference type="SAM" id="Phobius"/>
    </source>
</evidence>
<proteinExistence type="predicted"/>
<dbReference type="AlphaFoldDB" id="A0A1A9UE14"/>
<organism evidence="2 3">
    <name type="scientific">Glossina austeni</name>
    <name type="common">Savannah tsetse fly</name>
    <dbReference type="NCBI Taxonomy" id="7395"/>
    <lineage>
        <taxon>Eukaryota</taxon>
        <taxon>Metazoa</taxon>
        <taxon>Ecdysozoa</taxon>
        <taxon>Arthropoda</taxon>
        <taxon>Hexapoda</taxon>
        <taxon>Insecta</taxon>
        <taxon>Pterygota</taxon>
        <taxon>Neoptera</taxon>
        <taxon>Endopterygota</taxon>
        <taxon>Diptera</taxon>
        <taxon>Brachycera</taxon>
        <taxon>Muscomorpha</taxon>
        <taxon>Hippoboscoidea</taxon>
        <taxon>Glossinidae</taxon>
        <taxon>Glossina</taxon>
    </lineage>
</organism>
<feature type="transmembrane region" description="Helical" evidence="1">
    <location>
        <begin position="484"/>
        <end position="503"/>
    </location>
</feature>
<feature type="transmembrane region" description="Helical" evidence="1">
    <location>
        <begin position="23"/>
        <end position="43"/>
    </location>
</feature>
<accession>A0A1A9UE14</accession>
<protein>
    <submittedName>
        <fullName evidence="2">Uncharacterized protein</fullName>
    </submittedName>
</protein>
<dbReference type="EnsemblMetazoa" id="GAUT001654-RA">
    <property type="protein sequence ID" value="GAUT001654-PA"/>
    <property type="gene ID" value="GAUT001654"/>
</dbReference>
<keyword evidence="1" id="KW-0472">Membrane</keyword>
<evidence type="ECO:0000313" key="2">
    <source>
        <dbReference type="EnsemblMetazoa" id="GAUT001654-PA"/>
    </source>
</evidence>
<keyword evidence="1" id="KW-1133">Transmembrane helix</keyword>
<dbReference type="PIRSF" id="PIRSF036762">
    <property type="entry name" value="GAA1"/>
    <property type="match status" value="1"/>
</dbReference>
<feature type="transmembrane region" description="Helical" evidence="1">
    <location>
        <begin position="621"/>
        <end position="642"/>
    </location>
</feature>
<dbReference type="Proteomes" id="UP000078200">
    <property type="component" value="Unassembled WGS sequence"/>
</dbReference>
<dbReference type="VEuPathDB" id="VectorBase:GAUT001654"/>
<feature type="transmembrane region" description="Helical" evidence="1">
    <location>
        <begin position="393"/>
        <end position="412"/>
    </location>
</feature>
<feature type="transmembrane region" description="Helical" evidence="1">
    <location>
        <begin position="450"/>
        <end position="472"/>
    </location>
</feature>
<evidence type="ECO:0000313" key="3">
    <source>
        <dbReference type="Proteomes" id="UP000078200"/>
    </source>
</evidence>
<dbReference type="GO" id="GO:0016255">
    <property type="term" value="P:attachment of GPI anchor to protein"/>
    <property type="evidence" value="ECO:0007669"/>
    <property type="project" value="TreeGrafter"/>
</dbReference>